<sequence length="142" mass="15725">MEKFVGKWELAENAGDMRSYLRHLNTSESDIEQFSSILTDIGKLCQQAVLEGDDDLLVTVIHDGEVLDEDHLKLGTNFEAKTHDGRDIIYSTTIDGGVLTIIESGAYEATTIMEVEGDALYSKLIAGKGDNSIVVERKYIRV</sequence>
<name>A0A7I8VYD8_9ANNE</name>
<reference evidence="1 2" key="1">
    <citation type="submission" date="2020-08" db="EMBL/GenBank/DDBJ databases">
        <authorList>
            <person name="Hejnol A."/>
        </authorList>
    </citation>
    <scope>NUCLEOTIDE SEQUENCE [LARGE SCALE GENOMIC DNA]</scope>
</reference>
<dbReference type="AlphaFoldDB" id="A0A7I8VYD8"/>
<gene>
    <name evidence="1" type="ORF">DGYR_LOCUS8813</name>
</gene>
<keyword evidence="2" id="KW-1185">Reference proteome</keyword>
<evidence type="ECO:0000313" key="2">
    <source>
        <dbReference type="Proteomes" id="UP000549394"/>
    </source>
</evidence>
<dbReference type="InterPro" id="IPR012674">
    <property type="entry name" value="Calycin"/>
</dbReference>
<dbReference type="Proteomes" id="UP000549394">
    <property type="component" value="Unassembled WGS sequence"/>
</dbReference>
<organism evidence="1 2">
    <name type="scientific">Dimorphilus gyrociliatus</name>
    <dbReference type="NCBI Taxonomy" id="2664684"/>
    <lineage>
        <taxon>Eukaryota</taxon>
        <taxon>Metazoa</taxon>
        <taxon>Spiralia</taxon>
        <taxon>Lophotrochozoa</taxon>
        <taxon>Annelida</taxon>
        <taxon>Polychaeta</taxon>
        <taxon>Polychaeta incertae sedis</taxon>
        <taxon>Dinophilidae</taxon>
        <taxon>Dimorphilus</taxon>
    </lineage>
</organism>
<evidence type="ECO:0000313" key="1">
    <source>
        <dbReference type="EMBL" id="CAD5120773.1"/>
    </source>
</evidence>
<dbReference type="GO" id="GO:0008289">
    <property type="term" value="F:lipid binding"/>
    <property type="evidence" value="ECO:0007669"/>
    <property type="project" value="UniProtKB-KW"/>
</dbReference>
<dbReference type="EMBL" id="CAJFCJ010000013">
    <property type="protein sequence ID" value="CAD5120773.1"/>
    <property type="molecule type" value="Genomic_DNA"/>
</dbReference>
<comment type="caution">
    <text evidence="1">The sequence shown here is derived from an EMBL/GenBank/DDBJ whole genome shotgun (WGS) entry which is preliminary data.</text>
</comment>
<proteinExistence type="predicted"/>
<dbReference type="SUPFAM" id="SSF50814">
    <property type="entry name" value="Lipocalins"/>
    <property type="match status" value="1"/>
</dbReference>
<dbReference type="Gene3D" id="2.40.128.20">
    <property type="match status" value="1"/>
</dbReference>
<protein>
    <submittedName>
        <fullName evidence="1">DgyrCDS9333</fullName>
    </submittedName>
</protein>
<accession>A0A7I8VYD8</accession>